<proteinExistence type="predicted"/>
<dbReference type="InterPro" id="IPR011009">
    <property type="entry name" value="Kinase-like_dom_sf"/>
</dbReference>
<dbReference type="Proteomes" id="UP000254720">
    <property type="component" value="Unassembled WGS sequence"/>
</dbReference>
<feature type="domain" description="Protein kinase" evidence="1">
    <location>
        <begin position="81"/>
        <end position="446"/>
    </location>
</feature>
<name>A0A370G355_9COXI</name>
<evidence type="ECO:0000313" key="3">
    <source>
        <dbReference type="Proteomes" id="UP000254720"/>
    </source>
</evidence>
<dbReference type="EMBL" id="QQAX01000054">
    <property type="protein sequence ID" value="RDI36483.1"/>
    <property type="molecule type" value="Genomic_DNA"/>
</dbReference>
<sequence>MTTSRYYPDIDVTKVNLESHSDDASLLYQFLLNNKEDVIKPDEKLTAKDQKGNASYFRLDYQAGYGLLKRKRSHSNETVYEVIGPRIGAGENGEVFKSVGYLYFDHVRKKICFKSREMAIKHVTKESEDYLIKEYQMTRLAGLFKVKSPIIFQKKYSLPKKFEMYMVIQFIKGHTLAEVAYISSDGKFLRDADLRLLNNNQKFTADERIKISINLLKCVKQLNRRNMVCDDMHNLNVMIDPVTFDAFIIDFGGPVSLVNAEQSDRLKENIYCIICHIRTLWLDDIKKGENEYDHLKNLGLNDKHISELLKFMRLTMNDFELNSVDLFIDQFRQLGIGRLLDSTNGSERSYLENSISQANLAVHEINTATSKLDSLVAHASIIIKYAQSIKNDEICVKTFVETLGINYLLKARTTDDVINTLIEVTKAYASVEEKKGDIIRIKNILLSCEEMAKNGARQEYDHNRISNYLQYIEYLLNEKTANMTIRDDIVKVAQKLDKFIAEILSEVNHEETPGKLFPFMSKFANAGLTDKLSELEFIHLKEKLIFSVRKCQSEYTTLFNTLISSRSQSDTRKKDINEITKIIDQAKTRDELTEQLISYCKNIKTGLLGRSELASQIQKIIGTNHTTQYRVKQ</sequence>
<evidence type="ECO:0000259" key="1">
    <source>
        <dbReference type="PROSITE" id="PS50011"/>
    </source>
</evidence>
<keyword evidence="3" id="KW-1185">Reference proteome</keyword>
<dbReference type="SUPFAM" id="SSF56112">
    <property type="entry name" value="Protein kinase-like (PK-like)"/>
    <property type="match status" value="1"/>
</dbReference>
<gene>
    <name evidence="2" type="ORF">C8D86_1541</name>
</gene>
<accession>A0A370G355</accession>
<dbReference type="GO" id="GO:0005524">
    <property type="term" value="F:ATP binding"/>
    <property type="evidence" value="ECO:0007669"/>
    <property type="project" value="InterPro"/>
</dbReference>
<organism evidence="2 3">
    <name type="scientific">Aquicella lusitana</name>
    <dbReference type="NCBI Taxonomy" id="254246"/>
    <lineage>
        <taxon>Bacteria</taxon>
        <taxon>Pseudomonadati</taxon>
        <taxon>Pseudomonadota</taxon>
        <taxon>Gammaproteobacteria</taxon>
        <taxon>Legionellales</taxon>
        <taxon>Coxiellaceae</taxon>
        <taxon>Aquicella</taxon>
    </lineage>
</organism>
<evidence type="ECO:0000313" key="2">
    <source>
        <dbReference type="EMBL" id="RDI36483.1"/>
    </source>
</evidence>
<comment type="caution">
    <text evidence="2">The sequence shown here is derived from an EMBL/GenBank/DDBJ whole genome shotgun (WGS) entry which is preliminary data.</text>
</comment>
<keyword evidence="2" id="KW-0418">Kinase</keyword>
<protein>
    <submittedName>
        <fullName evidence="2">Protein kinase-like protein</fullName>
    </submittedName>
</protein>
<dbReference type="PROSITE" id="PS50011">
    <property type="entry name" value="PROTEIN_KINASE_DOM"/>
    <property type="match status" value="1"/>
</dbReference>
<dbReference type="Gene3D" id="1.10.510.10">
    <property type="entry name" value="Transferase(Phosphotransferase) domain 1"/>
    <property type="match status" value="1"/>
</dbReference>
<reference evidence="2 3" key="1">
    <citation type="submission" date="2018-07" db="EMBL/GenBank/DDBJ databases">
        <title>Genomic Encyclopedia of Type Strains, Phase IV (KMG-IV): sequencing the most valuable type-strain genomes for metagenomic binning, comparative biology and taxonomic classification.</title>
        <authorList>
            <person name="Goeker M."/>
        </authorList>
    </citation>
    <scope>NUCLEOTIDE SEQUENCE [LARGE SCALE GENOMIC DNA]</scope>
    <source>
        <strain evidence="2 3">DSM 16500</strain>
    </source>
</reference>
<keyword evidence="2" id="KW-0808">Transferase</keyword>
<dbReference type="GO" id="GO:0004672">
    <property type="term" value="F:protein kinase activity"/>
    <property type="evidence" value="ECO:0007669"/>
    <property type="project" value="InterPro"/>
</dbReference>
<dbReference type="InterPro" id="IPR000719">
    <property type="entry name" value="Prot_kinase_dom"/>
</dbReference>
<dbReference type="AlphaFoldDB" id="A0A370G355"/>
<dbReference type="RefSeq" id="WP_114835519.1">
    <property type="nucleotide sequence ID" value="NZ_LR699116.1"/>
</dbReference>